<proteinExistence type="inferred from homology"/>
<keyword evidence="5" id="KW-1185">Reference proteome</keyword>
<evidence type="ECO:0000256" key="1">
    <source>
        <dbReference type="ARBA" id="ARBA00006484"/>
    </source>
</evidence>
<dbReference type="Proteomes" id="UP001473302">
    <property type="component" value="Unassembled WGS sequence"/>
</dbReference>
<dbReference type="PRINTS" id="PR00081">
    <property type="entry name" value="GDHRDH"/>
</dbReference>
<reference evidence="4 5" key="1">
    <citation type="submission" date="2024-04" db="EMBL/GenBank/DDBJ databases">
        <title>genome sequences of Mucor flavus KT1a and Helicostylum pulchrum KT1b strains isolated from the surface of a dry-aged beef.</title>
        <authorList>
            <person name="Toyotome T."/>
            <person name="Hosono M."/>
            <person name="Torimaru M."/>
            <person name="Fukuda K."/>
            <person name="Mikami N."/>
        </authorList>
    </citation>
    <scope>NUCLEOTIDE SEQUENCE [LARGE SCALE GENOMIC DNA]</scope>
    <source>
        <strain evidence="4 5">KT1a</strain>
    </source>
</reference>
<dbReference type="PANTHER" id="PTHR43180:SF66">
    <property type="entry name" value="SHORT-CHAIN DEHYDROGENASE_REDUCTASE FAMILY PROTEIN"/>
    <property type="match status" value="1"/>
</dbReference>
<name>A0ABP9Z2N8_9FUNG</name>
<dbReference type="Gene3D" id="3.40.50.720">
    <property type="entry name" value="NAD(P)-binding Rossmann-like Domain"/>
    <property type="match status" value="1"/>
</dbReference>
<comment type="similarity">
    <text evidence="1">Belongs to the short-chain dehydrogenases/reductases (SDR) family.</text>
</comment>
<accession>A0ABP9Z2N8</accession>
<dbReference type="EMBL" id="BAABUK010000016">
    <property type="protein sequence ID" value="GAA5813381.1"/>
    <property type="molecule type" value="Genomic_DNA"/>
</dbReference>
<gene>
    <name evidence="4" type="ORF">MFLAVUS_006859</name>
</gene>
<sequence length="282" mass="30078">MENFVGIITGCNSLTGIGRATAYSIAKKNPKAIYVTDISDSNLATLAEDITKTTGVECIAKLVNASCDEDVKGVIDDAMKKYGRLDFYFANAGIGNAKSMAEQTKEEFLEMMTNNAWRYGYLLLSNIEIVFAAVKYASAAMEQTSSQKPKPSGSIVATSSIASARSGAGSMSYAASKAAVVNICQTGAWRLHGKNIRVNAVCPGVIETEMTKPLLEAIAKDPRKQRLAMLHSALERYGKPEEVGALVAFLVSRDASFINGQAMTVDGGSTAALPYLPCFVDN</sequence>
<evidence type="ECO:0000313" key="4">
    <source>
        <dbReference type="EMBL" id="GAA5813381.1"/>
    </source>
</evidence>
<evidence type="ECO:0000256" key="3">
    <source>
        <dbReference type="ARBA" id="ARBA00023002"/>
    </source>
</evidence>
<evidence type="ECO:0000256" key="2">
    <source>
        <dbReference type="ARBA" id="ARBA00022857"/>
    </source>
</evidence>
<dbReference type="PROSITE" id="PS00061">
    <property type="entry name" value="ADH_SHORT"/>
    <property type="match status" value="1"/>
</dbReference>
<dbReference type="InterPro" id="IPR020904">
    <property type="entry name" value="Sc_DH/Rdtase_CS"/>
</dbReference>
<keyword evidence="2" id="KW-0521">NADP</keyword>
<keyword evidence="3" id="KW-0560">Oxidoreductase</keyword>
<dbReference type="InterPro" id="IPR036291">
    <property type="entry name" value="NAD(P)-bd_dom_sf"/>
</dbReference>
<protein>
    <recommendedName>
        <fullName evidence="6">Levodione reductase</fullName>
    </recommendedName>
</protein>
<dbReference type="Pfam" id="PF13561">
    <property type="entry name" value="adh_short_C2"/>
    <property type="match status" value="1"/>
</dbReference>
<dbReference type="PANTHER" id="PTHR43180">
    <property type="entry name" value="3-OXOACYL-(ACYL-CARRIER-PROTEIN) REDUCTASE (AFU_ORTHOLOGUE AFUA_6G11210)"/>
    <property type="match status" value="1"/>
</dbReference>
<dbReference type="CDD" id="cd05233">
    <property type="entry name" value="SDR_c"/>
    <property type="match status" value="1"/>
</dbReference>
<evidence type="ECO:0008006" key="6">
    <source>
        <dbReference type="Google" id="ProtNLM"/>
    </source>
</evidence>
<organism evidence="4 5">
    <name type="scientific">Mucor flavus</name>
    <dbReference type="NCBI Taxonomy" id="439312"/>
    <lineage>
        <taxon>Eukaryota</taxon>
        <taxon>Fungi</taxon>
        <taxon>Fungi incertae sedis</taxon>
        <taxon>Mucoromycota</taxon>
        <taxon>Mucoromycotina</taxon>
        <taxon>Mucoromycetes</taxon>
        <taxon>Mucorales</taxon>
        <taxon>Mucorineae</taxon>
        <taxon>Mucoraceae</taxon>
        <taxon>Mucor</taxon>
    </lineage>
</organism>
<dbReference type="SUPFAM" id="SSF51735">
    <property type="entry name" value="NAD(P)-binding Rossmann-fold domains"/>
    <property type="match status" value="1"/>
</dbReference>
<comment type="caution">
    <text evidence="4">The sequence shown here is derived from an EMBL/GenBank/DDBJ whole genome shotgun (WGS) entry which is preliminary data.</text>
</comment>
<dbReference type="InterPro" id="IPR002347">
    <property type="entry name" value="SDR_fam"/>
</dbReference>
<evidence type="ECO:0000313" key="5">
    <source>
        <dbReference type="Proteomes" id="UP001473302"/>
    </source>
</evidence>